<evidence type="ECO:0000256" key="1">
    <source>
        <dbReference type="SAM" id="MobiDB-lite"/>
    </source>
</evidence>
<proteinExistence type="predicted"/>
<dbReference type="Proteomes" id="UP000625711">
    <property type="component" value="Unassembled WGS sequence"/>
</dbReference>
<sequence length="192" mass="21544">MNDANHYTSSSEEDEVTFLLRLKPAPTPPVRRRKNVVTPTTTPKGWDVVIERKERDVSSPTSSSVCSSPVRRKRFSYDGRNGTRGSLVVSGDERNCRGTPVMFEPRPDVSKREEPPPIPARYRPSAPPPEVIDSYGWWNADQMATVGHFGYVNQNRLSDYYHLYQSRSGESFSPNIGKYSDLTAACSASTKI</sequence>
<comment type="caution">
    <text evidence="2">The sequence shown here is derived from an EMBL/GenBank/DDBJ whole genome shotgun (WGS) entry which is preliminary data.</text>
</comment>
<dbReference type="AlphaFoldDB" id="A0A834M3K9"/>
<dbReference type="OrthoDB" id="6711310at2759"/>
<dbReference type="EMBL" id="JAACXV010014611">
    <property type="protein sequence ID" value="KAF7265500.1"/>
    <property type="molecule type" value="Genomic_DNA"/>
</dbReference>
<reference evidence="2" key="1">
    <citation type="submission" date="2020-08" db="EMBL/GenBank/DDBJ databases">
        <title>Genome sequencing and assembly of the red palm weevil Rhynchophorus ferrugineus.</title>
        <authorList>
            <person name="Dias G.B."/>
            <person name="Bergman C.M."/>
            <person name="Manee M."/>
        </authorList>
    </citation>
    <scope>NUCLEOTIDE SEQUENCE</scope>
    <source>
        <strain evidence="2">AA-2017</strain>
        <tissue evidence="2">Whole larva</tissue>
    </source>
</reference>
<feature type="compositionally biased region" description="Basic and acidic residues" evidence="1">
    <location>
        <begin position="105"/>
        <end position="115"/>
    </location>
</feature>
<organism evidence="2 3">
    <name type="scientific">Rhynchophorus ferrugineus</name>
    <name type="common">Red palm weevil</name>
    <name type="synonym">Curculio ferrugineus</name>
    <dbReference type="NCBI Taxonomy" id="354439"/>
    <lineage>
        <taxon>Eukaryota</taxon>
        <taxon>Metazoa</taxon>
        <taxon>Ecdysozoa</taxon>
        <taxon>Arthropoda</taxon>
        <taxon>Hexapoda</taxon>
        <taxon>Insecta</taxon>
        <taxon>Pterygota</taxon>
        <taxon>Neoptera</taxon>
        <taxon>Endopterygota</taxon>
        <taxon>Coleoptera</taxon>
        <taxon>Polyphaga</taxon>
        <taxon>Cucujiformia</taxon>
        <taxon>Curculionidae</taxon>
        <taxon>Dryophthorinae</taxon>
        <taxon>Rhynchophorus</taxon>
    </lineage>
</organism>
<protein>
    <submittedName>
        <fullName evidence="2">Uncharacterized protein</fullName>
    </submittedName>
</protein>
<feature type="compositionally biased region" description="Low complexity" evidence="1">
    <location>
        <begin position="58"/>
        <end position="67"/>
    </location>
</feature>
<evidence type="ECO:0000313" key="2">
    <source>
        <dbReference type="EMBL" id="KAF7265500.1"/>
    </source>
</evidence>
<feature type="region of interest" description="Disordered" evidence="1">
    <location>
        <begin position="21"/>
        <end position="67"/>
    </location>
</feature>
<feature type="region of interest" description="Disordered" evidence="1">
    <location>
        <begin position="96"/>
        <end position="125"/>
    </location>
</feature>
<gene>
    <name evidence="2" type="ORF">GWI33_021074</name>
</gene>
<accession>A0A834M3K9</accession>
<evidence type="ECO:0000313" key="3">
    <source>
        <dbReference type="Proteomes" id="UP000625711"/>
    </source>
</evidence>
<name>A0A834M3K9_RHYFE</name>
<keyword evidence="3" id="KW-1185">Reference proteome</keyword>